<accession>A0ABM8X1P3</accession>
<comment type="caution">
    <text evidence="7">The sequence shown here is derived from an EMBL/GenBank/DDBJ whole genome shotgun (WGS) entry which is preliminary data.</text>
</comment>
<evidence type="ECO:0000259" key="6">
    <source>
        <dbReference type="PROSITE" id="PS50977"/>
    </source>
</evidence>
<dbReference type="Gene3D" id="1.10.357.10">
    <property type="entry name" value="Tetracycline Repressor, domain 2"/>
    <property type="match status" value="1"/>
</dbReference>
<dbReference type="SUPFAM" id="SSF46689">
    <property type="entry name" value="Homeodomain-like"/>
    <property type="match status" value="1"/>
</dbReference>
<keyword evidence="8" id="KW-1185">Reference proteome</keyword>
<feature type="domain" description="HTH tetR-type" evidence="6">
    <location>
        <begin position="9"/>
        <end position="69"/>
    </location>
</feature>
<keyword evidence="3 5" id="KW-0238">DNA-binding</keyword>
<evidence type="ECO:0000313" key="8">
    <source>
        <dbReference type="Proteomes" id="UP000706525"/>
    </source>
</evidence>
<dbReference type="InterPro" id="IPR001647">
    <property type="entry name" value="HTH_TetR"/>
</dbReference>
<evidence type="ECO:0000256" key="4">
    <source>
        <dbReference type="ARBA" id="ARBA00023163"/>
    </source>
</evidence>
<feature type="DNA-binding region" description="H-T-H motif" evidence="5">
    <location>
        <begin position="32"/>
        <end position="51"/>
    </location>
</feature>
<name>A0ABM8X1P3_9BURK</name>
<dbReference type="PROSITE" id="PS50977">
    <property type="entry name" value="HTH_TETR_2"/>
    <property type="match status" value="1"/>
</dbReference>
<dbReference type="Gene3D" id="1.10.10.60">
    <property type="entry name" value="Homeodomain-like"/>
    <property type="match status" value="1"/>
</dbReference>
<dbReference type="SUPFAM" id="SSF48498">
    <property type="entry name" value="Tetracyclin repressor-like, C-terminal domain"/>
    <property type="match status" value="1"/>
</dbReference>
<dbReference type="EMBL" id="CAJZAG010000005">
    <property type="protein sequence ID" value="CAG9173802.1"/>
    <property type="molecule type" value="Genomic_DNA"/>
</dbReference>
<dbReference type="Pfam" id="PF00440">
    <property type="entry name" value="TetR_N"/>
    <property type="match status" value="1"/>
</dbReference>
<keyword evidence="4" id="KW-0804">Transcription</keyword>
<dbReference type="PROSITE" id="PS01081">
    <property type="entry name" value="HTH_TETR_1"/>
    <property type="match status" value="1"/>
</dbReference>
<dbReference type="PANTHER" id="PTHR47506">
    <property type="entry name" value="TRANSCRIPTIONAL REGULATORY PROTEIN"/>
    <property type="match status" value="1"/>
</dbReference>
<dbReference type="InterPro" id="IPR009057">
    <property type="entry name" value="Homeodomain-like_sf"/>
</dbReference>
<proteinExistence type="predicted"/>
<evidence type="ECO:0000256" key="3">
    <source>
        <dbReference type="ARBA" id="ARBA00023125"/>
    </source>
</evidence>
<dbReference type="Pfam" id="PF16925">
    <property type="entry name" value="TetR_C_13"/>
    <property type="match status" value="1"/>
</dbReference>
<reference evidence="7 8" key="1">
    <citation type="submission" date="2021-08" db="EMBL/GenBank/DDBJ databases">
        <authorList>
            <person name="Peeters C."/>
        </authorList>
    </citation>
    <scope>NUCLEOTIDE SEQUENCE [LARGE SCALE GENOMIC DNA]</scope>
    <source>
        <strain evidence="7 8">LMG 32289</strain>
    </source>
</reference>
<evidence type="ECO:0000256" key="2">
    <source>
        <dbReference type="ARBA" id="ARBA00023015"/>
    </source>
</evidence>
<dbReference type="PRINTS" id="PR00455">
    <property type="entry name" value="HTHTETR"/>
</dbReference>
<evidence type="ECO:0000256" key="1">
    <source>
        <dbReference type="ARBA" id="ARBA00022491"/>
    </source>
</evidence>
<keyword evidence="2" id="KW-0805">Transcription regulation</keyword>
<evidence type="ECO:0000256" key="5">
    <source>
        <dbReference type="PROSITE-ProRule" id="PRU00335"/>
    </source>
</evidence>
<organism evidence="7 8">
    <name type="scientific">Cupriavidus pampae</name>
    <dbReference type="NCBI Taxonomy" id="659251"/>
    <lineage>
        <taxon>Bacteria</taxon>
        <taxon>Pseudomonadati</taxon>
        <taxon>Pseudomonadota</taxon>
        <taxon>Betaproteobacteria</taxon>
        <taxon>Burkholderiales</taxon>
        <taxon>Burkholderiaceae</taxon>
        <taxon>Cupriavidus</taxon>
    </lineage>
</organism>
<dbReference type="InterPro" id="IPR023772">
    <property type="entry name" value="DNA-bd_HTH_TetR-type_CS"/>
</dbReference>
<dbReference type="PANTHER" id="PTHR47506:SF7">
    <property type="entry name" value="TRANSCRIPTIONAL REGULATORY PROTEIN"/>
    <property type="match status" value="1"/>
</dbReference>
<protein>
    <recommendedName>
        <fullName evidence="6">HTH tetR-type domain-containing protein</fullName>
    </recommendedName>
</protein>
<dbReference type="InterPro" id="IPR011075">
    <property type="entry name" value="TetR_C"/>
</dbReference>
<gene>
    <name evidence="7" type="ORF">LMG32289_02967</name>
</gene>
<dbReference type="Proteomes" id="UP000706525">
    <property type="component" value="Unassembled WGS sequence"/>
</dbReference>
<keyword evidence="1" id="KW-0678">Repressor</keyword>
<dbReference type="InterPro" id="IPR036271">
    <property type="entry name" value="Tet_transcr_reg_TetR-rel_C_sf"/>
</dbReference>
<sequence>MKVSRERVAQNREMLLSEASRLFRERGFESVTVAEVSAAAGLTHGAFYSYFASKEDLIAQTCNYVLNDEDGQEHASLFAFAKEYLSNDHRENRGGGCLFAAVGTETARTSEATRDIITEKVREQIATFAKSAPGAGPRTRRRAAIGMWAAMMGAVMIARTVNDEALAKEITSSTMKWLEEAADLRPLE</sequence>
<evidence type="ECO:0000313" key="7">
    <source>
        <dbReference type="EMBL" id="CAG9173802.1"/>
    </source>
</evidence>